<keyword evidence="2" id="KW-1185">Reference proteome</keyword>
<evidence type="ECO:0000313" key="1">
    <source>
        <dbReference type="EMBL" id="KAI8433811.1"/>
    </source>
</evidence>
<gene>
    <name evidence="1" type="ORF">MSG28_015777</name>
</gene>
<proteinExistence type="predicted"/>
<protein>
    <submittedName>
        <fullName evidence="1">Uncharacterized protein</fullName>
    </submittedName>
</protein>
<dbReference type="Proteomes" id="UP001064048">
    <property type="component" value="Chromosome 29"/>
</dbReference>
<dbReference type="EMBL" id="CM046129">
    <property type="protein sequence ID" value="KAI8433811.1"/>
    <property type="molecule type" value="Genomic_DNA"/>
</dbReference>
<reference evidence="1 2" key="1">
    <citation type="journal article" date="2022" name="Genome Biol. Evol.">
        <title>The Spruce Budworm Genome: Reconstructing the Evolutionary History of Antifreeze Proteins.</title>
        <authorList>
            <person name="Beliveau C."/>
            <person name="Gagne P."/>
            <person name="Picq S."/>
            <person name="Vernygora O."/>
            <person name="Keeling C.I."/>
            <person name="Pinkney K."/>
            <person name="Doucet D."/>
            <person name="Wen F."/>
            <person name="Johnston J.S."/>
            <person name="Maaroufi H."/>
            <person name="Boyle B."/>
            <person name="Laroche J."/>
            <person name="Dewar K."/>
            <person name="Juretic N."/>
            <person name="Blackburn G."/>
            <person name="Nisole A."/>
            <person name="Brunet B."/>
            <person name="Brandao M."/>
            <person name="Lumley L."/>
            <person name="Duan J."/>
            <person name="Quan G."/>
            <person name="Lucarotti C.J."/>
            <person name="Roe A.D."/>
            <person name="Sperling F.A.H."/>
            <person name="Levesque R.C."/>
            <person name="Cusson M."/>
        </authorList>
    </citation>
    <scope>NUCLEOTIDE SEQUENCE [LARGE SCALE GENOMIC DNA]</scope>
    <source>
        <strain evidence="1">Glfc:IPQL:Cfum</strain>
    </source>
</reference>
<name>A0ACC0KBB1_CHOFU</name>
<evidence type="ECO:0000313" key="2">
    <source>
        <dbReference type="Proteomes" id="UP001064048"/>
    </source>
</evidence>
<organism evidence="1 2">
    <name type="scientific">Choristoneura fumiferana</name>
    <name type="common">Spruce budworm moth</name>
    <name type="synonym">Archips fumiferana</name>
    <dbReference type="NCBI Taxonomy" id="7141"/>
    <lineage>
        <taxon>Eukaryota</taxon>
        <taxon>Metazoa</taxon>
        <taxon>Ecdysozoa</taxon>
        <taxon>Arthropoda</taxon>
        <taxon>Hexapoda</taxon>
        <taxon>Insecta</taxon>
        <taxon>Pterygota</taxon>
        <taxon>Neoptera</taxon>
        <taxon>Endopterygota</taxon>
        <taxon>Lepidoptera</taxon>
        <taxon>Glossata</taxon>
        <taxon>Ditrysia</taxon>
        <taxon>Tortricoidea</taxon>
        <taxon>Tortricidae</taxon>
        <taxon>Tortricinae</taxon>
        <taxon>Choristoneura</taxon>
    </lineage>
</organism>
<accession>A0ACC0KBB1</accession>
<sequence>MEAQHHYIETRAAAGSLTNMNLLQALFCIIAIQTTTCDFRKHCEGPIINNIHYSKIVLKNGIYYPRSLAYDHSTTSLFFSYCPDIENYTVRSAKINLNTNVFEDIEGVRNGFVQTVDVNSNDVFIGGSDGVYKYDKLTKIAELYGANGTVIWKLFSKDVVYFSEYPSQFLYKIVDGVVYRLRDLEETKAKNFVIDDYDYLYFTNNSGLFRQKKDTKDAVYYEGTKDMYISGLSISNLGDVHASTDNGIYLVNRNKQYLEKVVDVFYSYGVTFDGQNDFIFSNETAIFRLKPSIDQDCV</sequence>
<comment type="caution">
    <text evidence="1">The sequence shown here is derived from an EMBL/GenBank/DDBJ whole genome shotgun (WGS) entry which is preliminary data.</text>
</comment>